<feature type="domain" description="V-SNARE coiled-coil homology" evidence="12">
    <location>
        <begin position="150"/>
        <end position="210"/>
    </location>
</feature>
<keyword evidence="4" id="KW-0653">Protein transport</keyword>
<dbReference type="GO" id="GO:0012505">
    <property type="term" value="C:endomembrane system"/>
    <property type="evidence" value="ECO:0007669"/>
    <property type="project" value="UniProtKB-SubCell"/>
</dbReference>
<dbReference type="Proteomes" id="UP001055439">
    <property type="component" value="Chromosome 8"/>
</dbReference>
<evidence type="ECO:0000256" key="5">
    <source>
        <dbReference type="ARBA" id="ARBA00022989"/>
    </source>
</evidence>
<evidence type="ECO:0000256" key="2">
    <source>
        <dbReference type="ARBA" id="ARBA00022448"/>
    </source>
</evidence>
<proteinExistence type="inferred from homology"/>
<keyword evidence="9" id="KW-0175">Coiled coil</keyword>
<keyword evidence="2" id="KW-0813">Transport</keyword>
<dbReference type="PANTHER" id="PTHR21136">
    <property type="entry name" value="SNARE PROTEINS"/>
    <property type="match status" value="1"/>
</dbReference>
<comment type="function">
    <text evidence="7">Involved in the targeting and/or fusion of transport vesicles to their target membrane.</text>
</comment>
<dbReference type="Gene3D" id="3.30.450.50">
    <property type="entry name" value="Longin domain"/>
    <property type="match status" value="1"/>
</dbReference>
<evidence type="ECO:0000256" key="4">
    <source>
        <dbReference type="ARBA" id="ARBA00022927"/>
    </source>
</evidence>
<dbReference type="InterPro" id="IPR011012">
    <property type="entry name" value="Longin-like_dom_sf"/>
</dbReference>
<evidence type="ECO:0000259" key="11">
    <source>
        <dbReference type="PROSITE" id="PS50859"/>
    </source>
</evidence>
<dbReference type="PRINTS" id="PR00219">
    <property type="entry name" value="SYNAPTOBREVN"/>
</dbReference>
<evidence type="ECO:0000259" key="12">
    <source>
        <dbReference type="PROSITE" id="PS50892"/>
    </source>
</evidence>
<dbReference type="OrthoDB" id="190375at2759"/>
<dbReference type="SMART" id="SM01270">
    <property type="entry name" value="Longin"/>
    <property type="match status" value="1"/>
</dbReference>
<dbReference type="SUPFAM" id="SSF58038">
    <property type="entry name" value="SNARE fusion complex"/>
    <property type="match status" value="1"/>
</dbReference>
<keyword evidence="5 10" id="KW-1133">Transmembrane helix</keyword>
<name>A0A9E7HCK6_9LILI</name>
<evidence type="ECO:0000256" key="6">
    <source>
        <dbReference type="ARBA" id="ARBA00023136"/>
    </source>
</evidence>
<comment type="similarity">
    <text evidence="1">Belongs to the synaptobrevin family.</text>
</comment>
<feature type="domain" description="Longin" evidence="11">
    <location>
        <begin position="10"/>
        <end position="134"/>
    </location>
</feature>
<dbReference type="InterPro" id="IPR001388">
    <property type="entry name" value="Synaptobrevin-like"/>
</dbReference>
<dbReference type="GO" id="GO:0015031">
    <property type="term" value="P:protein transport"/>
    <property type="evidence" value="ECO:0007669"/>
    <property type="project" value="UniProtKB-KW"/>
</dbReference>
<keyword evidence="14" id="KW-1185">Reference proteome</keyword>
<evidence type="ECO:0000313" key="13">
    <source>
        <dbReference type="EMBL" id="URE31916.1"/>
    </source>
</evidence>
<dbReference type="PANTHER" id="PTHR21136:SF176">
    <property type="entry name" value="VESICLE-ASSOCIATED MEMBRANE PROTEIN 721"/>
    <property type="match status" value="1"/>
</dbReference>
<evidence type="ECO:0000256" key="10">
    <source>
        <dbReference type="SAM" id="Phobius"/>
    </source>
</evidence>
<dbReference type="GO" id="GO:0005737">
    <property type="term" value="C:cytoplasm"/>
    <property type="evidence" value="ECO:0007669"/>
    <property type="project" value="UniProtKB-ARBA"/>
</dbReference>
<sequence length="241" mass="27216">MGQKLLIYSFVARGTMILAEYTEFKGNFTRIAAQCLEKLSDSNNKFSFNCNGHTFNYLVEDGYILAKIENFILLWCSSEIENLAAFCIVAVESADREIPIAFLERVKEEFNKRYGGKAATAAANSLSREFGSKLKEHMQYCADHPEEISKMAKMQAQVSDLKSAVIEKIEKVLGNKENVDVLVEKAKNLYSQAQDFRLQSTMVRRNPWLQNMKIKLIVIVLGIIIALILVIVLTICLGNKC</sequence>
<dbReference type="PROSITE" id="PS50859">
    <property type="entry name" value="LONGIN"/>
    <property type="match status" value="1"/>
</dbReference>
<dbReference type="InterPro" id="IPR051097">
    <property type="entry name" value="Synaptobrevin-like_transport"/>
</dbReference>
<reference evidence="13" key="1">
    <citation type="submission" date="2022-05" db="EMBL/GenBank/DDBJ databases">
        <title>The Musa troglodytarum L. genome provides insights into the mechanism of non-climacteric behaviour and enrichment of carotenoids.</title>
        <authorList>
            <person name="Wang J."/>
        </authorList>
    </citation>
    <scope>NUCLEOTIDE SEQUENCE</scope>
    <source>
        <tissue evidence="13">Leaf</tissue>
    </source>
</reference>
<evidence type="ECO:0000313" key="14">
    <source>
        <dbReference type="Proteomes" id="UP001055439"/>
    </source>
</evidence>
<evidence type="ECO:0000256" key="8">
    <source>
        <dbReference type="ARBA" id="ARBA00046280"/>
    </source>
</evidence>
<dbReference type="SUPFAM" id="SSF64356">
    <property type="entry name" value="SNARE-like"/>
    <property type="match status" value="1"/>
</dbReference>
<dbReference type="CDD" id="cd14824">
    <property type="entry name" value="Longin"/>
    <property type="match status" value="1"/>
</dbReference>
<keyword evidence="3 10" id="KW-0812">Transmembrane</keyword>
<gene>
    <name evidence="13" type="ORF">MUK42_17212</name>
</gene>
<protein>
    <submittedName>
        <fullName evidence="13">Vesicle-associated membrane protein</fullName>
    </submittedName>
</protein>
<dbReference type="Gene3D" id="1.20.5.110">
    <property type="match status" value="1"/>
</dbReference>
<accession>A0A9E7HCK6</accession>
<keyword evidence="6 10" id="KW-0472">Membrane</keyword>
<dbReference type="InterPro" id="IPR042855">
    <property type="entry name" value="V_SNARE_CC"/>
</dbReference>
<comment type="subcellular location">
    <subcellularLocation>
        <location evidence="8">Endomembrane system</location>
        <topology evidence="8">Single-pass type IV membrane protein</topology>
    </subcellularLocation>
</comment>
<evidence type="ECO:0000256" key="7">
    <source>
        <dbReference type="ARBA" id="ARBA00037493"/>
    </source>
</evidence>
<evidence type="ECO:0000256" key="1">
    <source>
        <dbReference type="ARBA" id="ARBA00008025"/>
    </source>
</evidence>
<dbReference type="Pfam" id="PF13774">
    <property type="entry name" value="Longin"/>
    <property type="match status" value="1"/>
</dbReference>
<dbReference type="InterPro" id="IPR010908">
    <property type="entry name" value="Longin_dom"/>
</dbReference>
<dbReference type="GO" id="GO:0016020">
    <property type="term" value="C:membrane"/>
    <property type="evidence" value="ECO:0007669"/>
    <property type="project" value="InterPro"/>
</dbReference>
<dbReference type="PROSITE" id="PS50892">
    <property type="entry name" value="V_SNARE"/>
    <property type="match status" value="1"/>
</dbReference>
<dbReference type="EMBL" id="CP097510">
    <property type="protein sequence ID" value="URE31916.1"/>
    <property type="molecule type" value="Genomic_DNA"/>
</dbReference>
<evidence type="ECO:0000256" key="3">
    <source>
        <dbReference type="ARBA" id="ARBA00022692"/>
    </source>
</evidence>
<dbReference type="CDD" id="cd15843">
    <property type="entry name" value="R-SNARE"/>
    <property type="match status" value="1"/>
</dbReference>
<evidence type="ECO:0000256" key="9">
    <source>
        <dbReference type="PROSITE-ProRule" id="PRU00290"/>
    </source>
</evidence>
<dbReference type="AlphaFoldDB" id="A0A9E7HCK6"/>
<feature type="transmembrane region" description="Helical" evidence="10">
    <location>
        <begin position="214"/>
        <end position="235"/>
    </location>
</feature>
<organism evidence="13 14">
    <name type="scientific">Musa troglodytarum</name>
    <name type="common">fe'i banana</name>
    <dbReference type="NCBI Taxonomy" id="320322"/>
    <lineage>
        <taxon>Eukaryota</taxon>
        <taxon>Viridiplantae</taxon>
        <taxon>Streptophyta</taxon>
        <taxon>Embryophyta</taxon>
        <taxon>Tracheophyta</taxon>
        <taxon>Spermatophyta</taxon>
        <taxon>Magnoliopsida</taxon>
        <taxon>Liliopsida</taxon>
        <taxon>Zingiberales</taxon>
        <taxon>Musaceae</taxon>
        <taxon>Musa</taxon>
    </lineage>
</organism>
<dbReference type="Pfam" id="PF00957">
    <property type="entry name" value="Synaptobrevin"/>
    <property type="match status" value="1"/>
</dbReference>
<dbReference type="GO" id="GO:0016192">
    <property type="term" value="P:vesicle-mediated transport"/>
    <property type="evidence" value="ECO:0007669"/>
    <property type="project" value="InterPro"/>
</dbReference>